<evidence type="ECO:0000313" key="6">
    <source>
        <dbReference type="Proteomes" id="UP001291926"/>
    </source>
</evidence>
<dbReference type="Gene3D" id="3.80.10.10">
    <property type="entry name" value="Ribonuclease Inhibitor"/>
    <property type="match status" value="2"/>
</dbReference>
<dbReference type="EMBL" id="JAYDYQ010002685">
    <property type="protein sequence ID" value="KAK4481575.1"/>
    <property type="molecule type" value="Genomic_DNA"/>
</dbReference>
<dbReference type="Pfam" id="PF03662">
    <property type="entry name" value="Glyco_hydro_79n"/>
    <property type="match status" value="1"/>
</dbReference>
<dbReference type="InterPro" id="IPR003591">
    <property type="entry name" value="Leu-rich_rpt_typical-subtyp"/>
</dbReference>
<dbReference type="InterPro" id="IPR001611">
    <property type="entry name" value="Leu-rich_rpt"/>
</dbReference>
<dbReference type="SMART" id="SM00369">
    <property type="entry name" value="LRR_TYP"/>
    <property type="match status" value="4"/>
</dbReference>
<evidence type="ECO:0000256" key="2">
    <source>
        <dbReference type="ARBA" id="ARBA00022614"/>
    </source>
</evidence>
<dbReference type="InterPro" id="IPR017853">
    <property type="entry name" value="GH"/>
</dbReference>
<dbReference type="SUPFAM" id="SSF51445">
    <property type="entry name" value="(Trans)glycosidases"/>
    <property type="match status" value="1"/>
</dbReference>
<name>A0ABR0CWZ8_9LAMI</name>
<feature type="signal peptide" evidence="4">
    <location>
        <begin position="1"/>
        <end position="17"/>
    </location>
</feature>
<dbReference type="SUPFAM" id="SSF52058">
    <property type="entry name" value="L domain-like"/>
    <property type="match status" value="1"/>
</dbReference>
<evidence type="ECO:0000313" key="5">
    <source>
        <dbReference type="EMBL" id="KAK4481575.1"/>
    </source>
</evidence>
<proteinExistence type="inferred from homology"/>
<feature type="chain" id="PRO_5046458677" evidence="4">
    <location>
        <begin position="18"/>
        <end position="773"/>
    </location>
</feature>
<sequence>FHLFLIVLLILNDVAFCKTLKRDVKALTEIKASLGWRVVYAWVGDDPCGDGDLPPWSGVTCSTVSGSDYRVVTELEVYAVSIVGPFPLAVTNLVDLTRLDLHNNKLTGPIPSQIGRLKHLKILYLSFNSFKGEIPKELANLPELRSVQLHENRLTGRIPPELGTLSNLRHLDVGNNHLVGTIRELIRIEGCFPALRNLYLNNNYLSGGVPSQLANLTNLEILYLSYNKMSGVIPFGLSHIPRLTYLYLDHNQFSGRIPDTFYKHPFLKEMYVEGNSFRPEQVKLTVKGLKSIANTDDNFICATLDWWPETKCNYNQCPWGKSGILNLDLENKILVNAIKAFDPLRIRVGGSLQDQVLYKVGTSVKKCPHFKRRDDGLFGFSEGCLPMERWDLLNKLFNQTGAKITFGLNALIGRKKSKDDEYLMVGNWNSRNAHDFINYTASKGYKIDSYELGNELCGSGVAKRIEAEQYGKDMIELKRLVQEAYPDPTTQPKVLGPAGFYDEKWFNTFLQTSGPNVVDGLTHHIYNLGPGDDPNLINKIQDPFFLDQISQTYKDVSTSIKLHGPWTGAWVGESGGAYNSGGKEVSHTFLDGFWYLDQLGMTSTFNHKVFCRQALVGGNYALLNTTTFVPNPDYYGALLWHRLMGNNVLSTSHNGSRYLRAYSHCSKKTKGVSVLLINMSNSTTLEVSLVDDMNSYPRGNGDRNGREEYHLTPKDGNIQSDVLLLNGTPLKLTETFEIPAMNPRLVDDTLPVRVAPDSIVFVTLKGFKAPACA</sequence>
<evidence type="ECO:0000256" key="4">
    <source>
        <dbReference type="SAM" id="SignalP"/>
    </source>
</evidence>
<feature type="non-terminal residue" evidence="5">
    <location>
        <position position="1"/>
    </location>
</feature>
<dbReference type="Pfam" id="PF13855">
    <property type="entry name" value="LRR_8"/>
    <property type="match status" value="2"/>
</dbReference>
<reference evidence="5 6" key="1">
    <citation type="journal article" date="2023" name="bioRxiv">
        <title>Genome report: Whole genome sequence and annotation of Penstemon davidsonii.</title>
        <authorList>
            <person name="Ostevik K.L."/>
            <person name="Alabady M."/>
            <person name="Zhang M."/>
            <person name="Rausher M.D."/>
        </authorList>
    </citation>
    <scope>NUCLEOTIDE SEQUENCE [LARGE SCALE GENOMIC DNA]</scope>
    <source>
        <strain evidence="5">DNT005</strain>
        <tissue evidence="5">Whole leaf</tissue>
    </source>
</reference>
<comment type="caution">
    <text evidence="5">The sequence shown here is derived from an EMBL/GenBank/DDBJ whole genome shotgun (WGS) entry which is preliminary data.</text>
</comment>
<accession>A0ABR0CWZ8</accession>
<comment type="similarity">
    <text evidence="1">Belongs to the glycosyl hydrolase 79 family.</text>
</comment>
<keyword evidence="4" id="KW-0732">Signal</keyword>
<evidence type="ECO:0000256" key="1">
    <source>
        <dbReference type="ARBA" id="ARBA00009800"/>
    </source>
</evidence>
<keyword evidence="3" id="KW-0677">Repeat</keyword>
<evidence type="ECO:0000256" key="3">
    <source>
        <dbReference type="ARBA" id="ARBA00022737"/>
    </source>
</evidence>
<dbReference type="PANTHER" id="PTHR14363">
    <property type="entry name" value="HEPARANASE-RELATED"/>
    <property type="match status" value="1"/>
</dbReference>
<keyword evidence="6" id="KW-1185">Reference proteome</keyword>
<protein>
    <submittedName>
        <fullName evidence="5">Uncharacterized protein</fullName>
    </submittedName>
</protein>
<dbReference type="InterPro" id="IPR005199">
    <property type="entry name" value="Glyco_hydro_79"/>
</dbReference>
<gene>
    <name evidence="5" type="ORF">RD792_012477</name>
</gene>
<organism evidence="5 6">
    <name type="scientific">Penstemon davidsonii</name>
    <dbReference type="NCBI Taxonomy" id="160366"/>
    <lineage>
        <taxon>Eukaryota</taxon>
        <taxon>Viridiplantae</taxon>
        <taxon>Streptophyta</taxon>
        <taxon>Embryophyta</taxon>
        <taxon>Tracheophyta</taxon>
        <taxon>Spermatophyta</taxon>
        <taxon>Magnoliopsida</taxon>
        <taxon>eudicotyledons</taxon>
        <taxon>Gunneridae</taxon>
        <taxon>Pentapetalae</taxon>
        <taxon>asterids</taxon>
        <taxon>lamiids</taxon>
        <taxon>Lamiales</taxon>
        <taxon>Plantaginaceae</taxon>
        <taxon>Cheloneae</taxon>
        <taxon>Penstemon</taxon>
    </lineage>
</organism>
<dbReference type="InterPro" id="IPR032675">
    <property type="entry name" value="LRR_dom_sf"/>
</dbReference>
<dbReference type="Gene3D" id="3.20.20.80">
    <property type="entry name" value="Glycosidases"/>
    <property type="match status" value="1"/>
</dbReference>
<keyword evidence="2" id="KW-0433">Leucine-rich repeat</keyword>
<dbReference type="Proteomes" id="UP001291926">
    <property type="component" value="Unassembled WGS sequence"/>
</dbReference>
<dbReference type="PANTHER" id="PTHR14363:SF13">
    <property type="entry name" value="OS07G0598400 PROTEIN"/>
    <property type="match status" value="1"/>
</dbReference>